<reference evidence="1" key="1">
    <citation type="submission" date="2023-04" db="EMBL/GenBank/DDBJ databases">
        <title>Candida boidinii NBRC 10035.</title>
        <authorList>
            <person name="Ichikawa N."/>
            <person name="Sato H."/>
            <person name="Tonouchi N."/>
        </authorList>
    </citation>
    <scope>NUCLEOTIDE SEQUENCE</scope>
    <source>
        <strain evidence="1">NBRC 10035</strain>
    </source>
</reference>
<comment type="caution">
    <text evidence="1">The sequence shown here is derived from an EMBL/GenBank/DDBJ whole genome shotgun (WGS) entry which is preliminary data.</text>
</comment>
<dbReference type="Proteomes" id="UP001165120">
    <property type="component" value="Unassembled WGS sequence"/>
</dbReference>
<sequence>MKTSIYDKLIYGSTSSFNSLKKGKYQCAVLLKLSYTKSQRQIFKALSNNCNKVIRSRLLDLKLSKFDNIPIRLNDFSTVQIKPYDNIPYEFLINSQDPVSHITDTVITPRDLNIWSKHWPVSFFPHGFTKNNNCELHISLTPSILFNEYEDLLKYKNKAEVLINEFKPKLKKFNQLKFKNYPVVLSRNDFKKFFLTLEINQFENKNFENFNNLKKLIKKLDYIRNPENNLNSFVIGEDPSNRKIVDFLHATIGIFDVKSFFSARNQNEVNLGIDTDSEIDTAIEDFETDVSPIESSELNNDNNTESIQQLSLTDRIFKSPKSDIDEYRFDDYVNNIGVSEIYYLNKVLLKSKKDIMEIYKDSLEFENLTVSKKGCSISDEVLNDLQVVPVEIQITIGNSRLRYPLDI</sequence>
<dbReference type="EMBL" id="BSXN01000696">
    <property type="protein sequence ID" value="GME69517.1"/>
    <property type="molecule type" value="Genomic_DNA"/>
</dbReference>
<protein>
    <submittedName>
        <fullName evidence="1">Unnamed protein product</fullName>
    </submittedName>
</protein>
<evidence type="ECO:0000313" key="2">
    <source>
        <dbReference type="Proteomes" id="UP001165120"/>
    </source>
</evidence>
<organism evidence="1 2">
    <name type="scientific">Candida boidinii</name>
    <name type="common">Yeast</name>
    <dbReference type="NCBI Taxonomy" id="5477"/>
    <lineage>
        <taxon>Eukaryota</taxon>
        <taxon>Fungi</taxon>
        <taxon>Dikarya</taxon>
        <taxon>Ascomycota</taxon>
        <taxon>Saccharomycotina</taxon>
        <taxon>Pichiomycetes</taxon>
        <taxon>Pichiales</taxon>
        <taxon>Pichiaceae</taxon>
        <taxon>Ogataea</taxon>
        <taxon>Ogataea/Candida clade</taxon>
    </lineage>
</organism>
<dbReference type="AlphaFoldDB" id="A0A9W6WGI9"/>
<name>A0A9W6WGI9_CANBO</name>
<accession>A0A9W6WGI9</accession>
<dbReference type="Gene3D" id="3.90.1140.10">
    <property type="entry name" value="Cyclic phosphodiesterase"/>
    <property type="match status" value="1"/>
</dbReference>
<proteinExistence type="predicted"/>
<evidence type="ECO:0000313" key="1">
    <source>
        <dbReference type="EMBL" id="GME69517.1"/>
    </source>
</evidence>
<gene>
    <name evidence="1" type="ORF">Cboi02_000237000</name>
</gene>
<keyword evidence="2" id="KW-1185">Reference proteome</keyword>